<protein>
    <submittedName>
        <fullName evidence="1">Uncharacterized protein</fullName>
    </submittedName>
</protein>
<reference evidence="1" key="1">
    <citation type="journal article" date="2020" name="Nature">
        <title>Giant virus diversity and host interactions through global metagenomics.</title>
        <authorList>
            <person name="Schulz F."/>
            <person name="Roux S."/>
            <person name="Paez-Espino D."/>
            <person name="Jungbluth S."/>
            <person name="Walsh D.A."/>
            <person name="Denef V.J."/>
            <person name="McMahon K.D."/>
            <person name="Konstantinidis K.T."/>
            <person name="Eloe-Fadrosh E.A."/>
            <person name="Kyrpides N.C."/>
            <person name="Woyke T."/>
        </authorList>
    </citation>
    <scope>NUCLEOTIDE SEQUENCE</scope>
    <source>
        <strain evidence="1">GVMAG-M-3300009182-67</strain>
    </source>
</reference>
<name>A0A6C0AZ35_9ZZZZ</name>
<evidence type="ECO:0000313" key="1">
    <source>
        <dbReference type="EMBL" id="QHS85060.1"/>
    </source>
</evidence>
<dbReference type="AlphaFoldDB" id="A0A6C0AZ35"/>
<accession>A0A6C0AZ35</accession>
<dbReference type="EMBL" id="MN739039">
    <property type="protein sequence ID" value="QHS85060.1"/>
    <property type="molecule type" value="Genomic_DNA"/>
</dbReference>
<organism evidence="1">
    <name type="scientific">viral metagenome</name>
    <dbReference type="NCBI Taxonomy" id="1070528"/>
    <lineage>
        <taxon>unclassified sequences</taxon>
        <taxon>metagenomes</taxon>
        <taxon>organismal metagenomes</taxon>
    </lineage>
</organism>
<sequence>METVFINLLTPELVKITKNKNKLISYGNFFDIKLVYSLAWIYKYYFEESVLLFLPRCINITESLEQFNELVGDYPLLQEEITHCTLETLENTSSVKVVIYGFGDLIFNELSILNKRRVNSRLKALKCKVHILSYTSLKILDLVALDSFELNFKESFPKFQFEYIDFLDSEQEIFDENLIAFADFISENEAESIYISLNIHVSKILTLEKLLKERNVNVSRKESANGVVINSQKIINSSFLKYKYQLYIFITQDFEYPLDFLFYLKEIHNEAVVYIDSSKIKNINSVLKRITTEDFPERTVVKDSKEYPTYNELIKEISGEALVVSESYYLFEAPESLQKLNLSNLAKKDYDLIRNFVKLKLNTKLDNLKTCQLSAPCSPKDRSKKLNSLSNKISSSDYRCDITCEIFKDYTIGVVLWNDTFSNRKSISVLKNQTFVYQTTSGKWKYTSVT</sequence>
<proteinExistence type="predicted"/>